<dbReference type="Proteomes" id="UP001205185">
    <property type="component" value="Unassembled WGS sequence"/>
</dbReference>
<dbReference type="EMBL" id="JAMTCO010000001">
    <property type="protein sequence ID" value="MCP2267742.1"/>
    <property type="molecule type" value="Genomic_DNA"/>
</dbReference>
<organism evidence="1 2">
    <name type="scientific">Actinokineospora diospyrosa</name>
    <dbReference type="NCBI Taxonomy" id="103728"/>
    <lineage>
        <taxon>Bacteria</taxon>
        <taxon>Bacillati</taxon>
        <taxon>Actinomycetota</taxon>
        <taxon>Actinomycetes</taxon>
        <taxon>Pseudonocardiales</taxon>
        <taxon>Pseudonocardiaceae</taxon>
        <taxon>Actinokineospora</taxon>
    </lineage>
</organism>
<protein>
    <submittedName>
        <fullName evidence="1">Uncharacterized protein</fullName>
    </submittedName>
</protein>
<sequence length="137" mass="15007">MGMFSSVRLHQVSCPKCGAKSDHWVQFYFGGCGLEVFKIGDKITWGLHDRGEPGHRLIVTRGLGDPCPGCGGPYASSPNHGPDLFDVFIEDDVITHARWSEDEFGLELGPIRADTLFAVLDGYPPGIKVGNEHDHRS</sequence>
<accession>A0ABT1I590</accession>
<keyword evidence="2" id="KW-1185">Reference proteome</keyword>
<name>A0ABT1I590_9PSEU</name>
<comment type="caution">
    <text evidence="1">The sequence shown here is derived from an EMBL/GenBank/DDBJ whole genome shotgun (WGS) entry which is preliminary data.</text>
</comment>
<reference evidence="1 2" key="1">
    <citation type="submission" date="2022-06" db="EMBL/GenBank/DDBJ databases">
        <title>Genomic Encyclopedia of Archaeal and Bacterial Type Strains, Phase II (KMG-II): from individual species to whole genera.</title>
        <authorList>
            <person name="Goeker M."/>
        </authorList>
    </citation>
    <scope>NUCLEOTIDE SEQUENCE [LARGE SCALE GENOMIC DNA]</scope>
    <source>
        <strain evidence="1 2">DSM 44255</strain>
    </source>
</reference>
<dbReference type="RefSeq" id="WP_253884659.1">
    <property type="nucleotide sequence ID" value="NZ_BAAAVB010000002.1"/>
</dbReference>
<gene>
    <name evidence="1" type="ORF">LV75_000224</name>
</gene>
<evidence type="ECO:0000313" key="1">
    <source>
        <dbReference type="EMBL" id="MCP2267742.1"/>
    </source>
</evidence>
<evidence type="ECO:0000313" key="2">
    <source>
        <dbReference type="Proteomes" id="UP001205185"/>
    </source>
</evidence>
<proteinExistence type="predicted"/>